<dbReference type="FunFam" id="2.10.25.10:FF:000009">
    <property type="entry name" value="Low-density lipoprotein receptor isoform 1"/>
    <property type="match status" value="1"/>
</dbReference>
<feature type="disulfide bond" evidence="16">
    <location>
        <begin position="464"/>
        <end position="474"/>
    </location>
</feature>
<dbReference type="InterPro" id="IPR001304">
    <property type="entry name" value="C-type_lectin-like"/>
</dbReference>
<dbReference type="SUPFAM" id="SSF56436">
    <property type="entry name" value="C-type lectin-like"/>
    <property type="match status" value="1"/>
</dbReference>
<dbReference type="CDD" id="cd00054">
    <property type="entry name" value="EGF_CA"/>
    <property type="match status" value="2"/>
</dbReference>
<dbReference type="GO" id="GO:0030246">
    <property type="term" value="F:carbohydrate binding"/>
    <property type="evidence" value="ECO:0007669"/>
    <property type="project" value="UniProtKB-KW"/>
</dbReference>
<feature type="domain" description="C-type lectin" evidence="21">
    <location>
        <begin position="58"/>
        <end position="189"/>
    </location>
</feature>
<evidence type="ECO:0000256" key="6">
    <source>
        <dbReference type="ARBA" id="ARBA00022583"/>
    </source>
</evidence>
<evidence type="ECO:0000256" key="17">
    <source>
        <dbReference type="SAM" id="MobiDB-lite"/>
    </source>
</evidence>
<keyword evidence="6" id="KW-0254">Endocytosis</keyword>
<evidence type="ECO:0000256" key="1">
    <source>
        <dbReference type="ARBA" id="ARBA00004479"/>
    </source>
</evidence>
<keyword evidence="5" id="KW-0597">Phosphoprotein</keyword>
<dbReference type="AlphaFoldDB" id="A0A3P9LBP7"/>
<dbReference type="InterPro" id="IPR000742">
    <property type="entry name" value="EGF"/>
</dbReference>
<reference evidence="23" key="3">
    <citation type="submission" date="2025-08" db="UniProtKB">
        <authorList>
            <consortium name="Ensembl"/>
        </authorList>
    </citation>
    <scope>IDENTIFICATION</scope>
    <source>
        <strain evidence="23">HNI</strain>
    </source>
</reference>
<dbReference type="PROSITE" id="PS01187">
    <property type="entry name" value="EGF_CA"/>
    <property type="match status" value="1"/>
</dbReference>
<evidence type="ECO:0000256" key="11">
    <source>
        <dbReference type="ARBA" id="ARBA00022989"/>
    </source>
</evidence>
<feature type="transmembrane region" description="Helical" evidence="18">
    <location>
        <begin position="652"/>
        <end position="677"/>
    </location>
</feature>
<keyword evidence="3" id="KW-0964">Secreted</keyword>
<evidence type="ECO:0000256" key="15">
    <source>
        <dbReference type="ARBA" id="ARBA00023180"/>
    </source>
</evidence>
<evidence type="ECO:0000256" key="12">
    <source>
        <dbReference type="ARBA" id="ARBA00023136"/>
    </source>
</evidence>
<comment type="subcellular location">
    <subcellularLocation>
        <location evidence="1">Membrane</location>
        <topology evidence="1">Single-pass type I membrane protein</topology>
    </subcellularLocation>
    <subcellularLocation>
        <location evidence="2">Secreted</location>
    </subcellularLocation>
</comment>
<dbReference type="Gene3D" id="2.10.25.10">
    <property type="entry name" value="Laminin"/>
    <property type="match status" value="5"/>
</dbReference>
<evidence type="ECO:0000259" key="20">
    <source>
        <dbReference type="PROSITE" id="PS50026"/>
    </source>
</evidence>
<dbReference type="Gene3D" id="3.10.100.10">
    <property type="entry name" value="Mannose-Binding Protein A, subunit A"/>
    <property type="match status" value="1"/>
</dbReference>
<dbReference type="SUPFAM" id="SSF57196">
    <property type="entry name" value="EGF/Laminin"/>
    <property type="match status" value="2"/>
</dbReference>
<feature type="domain" description="EGF-like" evidence="20">
    <location>
        <begin position="383"/>
        <end position="420"/>
    </location>
</feature>
<dbReference type="FunFam" id="2.10.25.10:FF:000014">
    <property type="entry name" value="Latent-transforming growth factor beta-binding protein 3"/>
    <property type="match status" value="1"/>
</dbReference>
<evidence type="ECO:0000256" key="7">
    <source>
        <dbReference type="ARBA" id="ARBA00022692"/>
    </source>
</evidence>
<feature type="disulfide bond" evidence="16">
    <location>
        <begin position="425"/>
        <end position="435"/>
    </location>
</feature>
<dbReference type="GO" id="GO:0005509">
    <property type="term" value="F:calcium ion binding"/>
    <property type="evidence" value="ECO:0007669"/>
    <property type="project" value="InterPro"/>
</dbReference>
<feature type="compositionally biased region" description="Polar residues" evidence="17">
    <location>
        <begin position="621"/>
        <end position="633"/>
    </location>
</feature>
<evidence type="ECO:0000256" key="16">
    <source>
        <dbReference type="PROSITE-ProRule" id="PRU00076"/>
    </source>
</evidence>
<evidence type="ECO:0000256" key="4">
    <source>
        <dbReference type="ARBA" id="ARBA00022536"/>
    </source>
</evidence>
<evidence type="ECO:0000256" key="18">
    <source>
        <dbReference type="SAM" id="Phobius"/>
    </source>
</evidence>
<sequence>MQKIIRSCCSCRSTSLLCILWLLTLYMTSKSHGQNLSEADGRQPVASAQMAEKDAVCYQGGCYAVFLQKRVFRDAGRSCRERGGTLATMHNQEEAGVVHELLNAMEAQGSRPRLKLWIGLHRLPRQCSAIRPLRGFVWVKGDQDGQFTNWLREESSGTCAAHRCVAMNVNSHERGKDGKDNFRWIDGSCTVPVDGFVCQFNYRGMCSPLEAEGSSLAVYTTPFGLESTILTHIPHGSVATISCTADSSNPHAPADEEVLCIERDDMTVSWNKDGPVCLSSTEAISQDMCSYDHGCEHYCETTDTSYNCYCSEGFVLNEDGYSCIPDPVKELSPYSTSPTHQPHIKEVCLETGCEYDCRETPRGVRCTCPNGFQISPDGRKCSDVDECLQQPCSQLCVNIPATFHCTCHQGYQQDDDGECIDVDECLDESTCDYKCENTVGSFKCHCPLGYELNSVEECADVDECAQGSPCQQTCLNYAGGYSCDCVKGFVLQSDGTTCHPYNSDGEYSTLTPDPSDSTDPDFAWSSVFTTDSNFEADSNFNVEWLTETTKVLSPDMVHGSDNHLSQWNDLLPGEYQTSPSPTQKDRRDNEIQRDENRESKEPDDVLGAKTGKGAPDVTGEVENNTHGSTGYTNSTADFGAESAAGKLKHDKGWLLVALLVPLCVFLVVMLALGIVYCTSCAVDKSFSFSDCYRWVLPTTPPTGRDEKNQA</sequence>
<dbReference type="PROSITE" id="PS01186">
    <property type="entry name" value="EGF_2"/>
    <property type="match status" value="3"/>
</dbReference>
<evidence type="ECO:0000256" key="14">
    <source>
        <dbReference type="ARBA" id="ARBA00023170"/>
    </source>
</evidence>
<evidence type="ECO:0000313" key="23">
    <source>
        <dbReference type="Ensembl" id="ENSORLP00020018058.1"/>
    </source>
</evidence>
<keyword evidence="12 18" id="KW-0472">Membrane</keyword>
<keyword evidence="13 16" id="KW-1015">Disulfide bond</keyword>
<feature type="compositionally biased region" description="Basic and acidic residues" evidence="17">
    <location>
        <begin position="583"/>
        <end position="603"/>
    </location>
</feature>
<evidence type="ECO:0000256" key="19">
    <source>
        <dbReference type="SAM" id="SignalP"/>
    </source>
</evidence>
<reference evidence="23 24" key="2">
    <citation type="submission" date="2017-04" db="EMBL/GenBank/DDBJ databases">
        <title>CpG methylation of centromeres and impact of large insertions on vertebrate speciation.</title>
        <authorList>
            <person name="Ichikawa K."/>
            <person name="Yoshimura J."/>
            <person name="Morishita S."/>
        </authorList>
    </citation>
    <scope>NUCLEOTIDE SEQUENCE</scope>
    <source>
        <strain evidence="23 24">HNI</strain>
    </source>
</reference>
<dbReference type="InterPro" id="IPR051505">
    <property type="entry name" value="C-type_lectin_domain"/>
</dbReference>
<dbReference type="PROSITE" id="PS00010">
    <property type="entry name" value="ASX_HYDROXYL"/>
    <property type="match status" value="3"/>
</dbReference>
<keyword evidence="7 18" id="KW-0812">Transmembrane</keyword>
<dbReference type="GO" id="GO:0016020">
    <property type="term" value="C:membrane"/>
    <property type="evidence" value="ECO:0007669"/>
    <property type="project" value="UniProtKB-SubCell"/>
</dbReference>
<feature type="signal peptide" evidence="19">
    <location>
        <begin position="1"/>
        <end position="33"/>
    </location>
</feature>
<dbReference type="InterPro" id="IPR016187">
    <property type="entry name" value="CTDL_fold"/>
</dbReference>
<keyword evidence="4 16" id="KW-0245">EGF-like domain</keyword>
<keyword evidence="8 19" id="KW-0732">Signal</keyword>
<dbReference type="PANTHER" id="PTHR14789:SF4">
    <property type="entry name" value="ENDOSIALIN"/>
    <property type="match status" value="1"/>
</dbReference>
<dbReference type="PANTHER" id="PTHR14789">
    <property type="entry name" value="CHONDROLECTIN VARIANT CHODLFDELTAE"/>
    <property type="match status" value="1"/>
</dbReference>
<keyword evidence="15" id="KW-0325">Glycoprotein</keyword>
<dbReference type="InterPro" id="IPR007110">
    <property type="entry name" value="Ig-like_dom"/>
</dbReference>
<dbReference type="CDD" id="cd03600">
    <property type="entry name" value="CLECT_thrombomodulin_like"/>
    <property type="match status" value="1"/>
</dbReference>
<evidence type="ECO:0000256" key="10">
    <source>
        <dbReference type="ARBA" id="ARBA00022737"/>
    </source>
</evidence>
<reference key="1">
    <citation type="journal article" date="2007" name="Nature">
        <title>The medaka draft genome and insights into vertebrate genome evolution.</title>
        <authorList>
            <person name="Kasahara M."/>
            <person name="Naruse K."/>
            <person name="Sasaki S."/>
            <person name="Nakatani Y."/>
            <person name="Qu W."/>
            <person name="Ahsan B."/>
            <person name="Yamada T."/>
            <person name="Nagayasu Y."/>
            <person name="Doi K."/>
            <person name="Kasai Y."/>
            <person name="Jindo T."/>
            <person name="Kobayashi D."/>
            <person name="Shimada A."/>
            <person name="Toyoda A."/>
            <person name="Kuroki Y."/>
            <person name="Fujiyama A."/>
            <person name="Sasaki T."/>
            <person name="Shimizu A."/>
            <person name="Asakawa S."/>
            <person name="Shimizu N."/>
            <person name="Hashimoto S."/>
            <person name="Yang J."/>
            <person name="Lee Y."/>
            <person name="Matsushima K."/>
            <person name="Sugano S."/>
            <person name="Sakaizumi M."/>
            <person name="Narita T."/>
            <person name="Ohishi K."/>
            <person name="Haga S."/>
            <person name="Ohta F."/>
            <person name="Nomoto H."/>
            <person name="Nogata K."/>
            <person name="Morishita T."/>
            <person name="Endo T."/>
            <person name="Shin-I T."/>
            <person name="Takeda H."/>
            <person name="Morishita S."/>
            <person name="Kohara Y."/>
        </authorList>
    </citation>
    <scope>NUCLEOTIDE SEQUENCE [LARGE SCALE GENOMIC DNA]</scope>
    <source>
        <strain>Hd-rR</strain>
    </source>
</reference>
<feature type="chain" id="PRO_5018074621" description="CD248 molecule, endosialin b" evidence="19">
    <location>
        <begin position="34"/>
        <end position="710"/>
    </location>
</feature>
<dbReference type="PROSITE" id="PS50026">
    <property type="entry name" value="EGF_3"/>
    <property type="match status" value="3"/>
</dbReference>
<evidence type="ECO:0000313" key="24">
    <source>
        <dbReference type="Proteomes" id="UP000265180"/>
    </source>
</evidence>
<dbReference type="SMART" id="SM00181">
    <property type="entry name" value="EGF"/>
    <property type="match status" value="5"/>
</dbReference>
<comment type="caution">
    <text evidence="16">Lacks conserved residue(s) required for the propagation of feature annotation.</text>
</comment>
<keyword evidence="9" id="KW-0430">Lectin</keyword>
<dbReference type="SUPFAM" id="SSF57184">
    <property type="entry name" value="Growth factor receptor domain"/>
    <property type="match status" value="1"/>
</dbReference>
<evidence type="ECO:0000256" key="2">
    <source>
        <dbReference type="ARBA" id="ARBA00004613"/>
    </source>
</evidence>
<dbReference type="SMART" id="SM00034">
    <property type="entry name" value="CLECT"/>
    <property type="match status" value="1"/>
</dbReference>
<dbReference type="InterPro" id="IPR018097">
    <property type="entry name" value="EGF_Ca-bd_CS"/>
</dbReference>
<dbReference type="InterPro" id="IPR049883">
    <property type="entry name" value="NOTCH1_EGF-like"/>
</dbReference>
<dbReference type="GO" id="GO:0005576">
    <property type="term" value="C:extracellular region"/>
    <property type="evidence" value="ECO:0007669"/>
    <property type="project" value="UniProtKB-SubCell"/>
</dbReference>
<accession>A0A3P9LBP7</accession>
<dbReference type="Pfam" id="PF07645">
    <property type="entry name" value="EGF_CA"/>
    <property type="match status" value="2"/>
</dbReference>
<proteinExistence type="predicted"/>
<dbReference type="InterPro" id="IPR000152">
    <property type="entry name" value="EGF-type_Asp/Asn_hydroxyl_site"/>
</dbReference>
<reference evidence="23" key="4">
    <citation type="submission" date="2025-09" db="UniProtKB">
        <authorList>
            <consortium name="Ensembl"/>
        </authorList>
    </citation>
    <scope>IDENTIFICATION</scope>
    <source>
        <strain evidence="23">HNI</strain>
    </source>
</reference>
<dbReference type="InterPro" id="IPR009030">
    <property type="entry name" value="Growth_fac_rcpt_cys_sf"/>
</dbReference>
<evidence type="ECO:0000259" key="21">
    <source>
        <dbReference type="PROSITE" id="PS50041"/>
    </source>
</evidence>
<dbReference type="PROSITE" id="PS50041">
    <property type="entry name" value="C_TYPE_LECTIN_2"/>
    <property type="match status" value="1"/>
</dbReference>
<protein>
    <recommendedName>
        <fullName evidence="25">CD248 molecule, endosialin b</fullName>
    </recommendedName>
</protein>
<keyword evidence="11 18" id="KW-1133">Transmembrane helix</keyword>
<evidence type="ECO:0000256" key="9">
    <source>
        <dbReference type="ARBA" id="ARBA00022734"/>
    </source>
</evidence>
<dbReference type="PROSITE" id="PS50835">
    <property type="entry name" value="IG_LIKE"/>
    <property type="match status" value="1"/>
</dbReference>
<dbReference type="Pfam" id="PF00059">
    <property type="entry name" value="Lectin_C"/>
    <property type="match status" value="1"/>
</dbReference>
<name>A0A3P9LBP7_ORYLA</name>
<evidence type="ECO:0000256" key="5">
    <source>
        <dbReference type="ARBA" id="ARBA00022553"/>
    </source>
</evidence>
<feature type="domain" description="EGF-like" evidence="20">
    <location>
        <begin position="421"/>
        <end position="459"/>
    </location>
</feature>
<keyword evidence="14" id="KW-0675">Receptor</keyword>
<organism evidence="23 24">
    <name type="scientific">Oryzias latipes</name>
    <name type="common">Japanese rice fish</name>
    <name type="synonym">Japanese killifish</name>
    <dbReference type="NCBI Taxonomy" id="8090"/>
    <lineage>
        <taxon>Eukaryota</taxon>
        <taxon>Metazoa</taxon>
        <taxon>Chordata</taxon>
        <taxon>Craniata</taxon>
        <taxon>Vertebrata</taxon>
        <taxon>Euteleostomi</taxon>
        <taxon>Actinopterygii</taxon>
        <taxon>Neopterygii</taxon>
        <taxon>Teleostei</taxon>
        <taxon>Neoteleostei</taxon>
        <taxon>Acanthomorphata</taxon>
        <taxon>Ovalentaria</taxon>
        <taxon>Atherinomorphae</taxon>
        <taxon>Beloniformes</taxon>
        <taxon>Adrianichthyidae</taxon>
        <taxon>Oryziinae</taxon>
        <taxon>Oryzias</taxon>
    </lineage>
</organism>
<keyword evidence="10" id="KW-0677">Repeat</keyword>
<dbReference type="Proteomes" id="UP000265180">
    <property type="component" value="Chromosome 14"/>
</dbReference>
<evidence type="ECO:0000256" key="8">
    <source>
        <dbReference type="ARBA" id="ARBA00022729"/>
    </source>
</evidence>
<dbReference type="Ensembl" id="ENSORLT00020026774.1">
    <property type="protein sequence ID" value="ENSORLP00020018058.1"/>
    <property type="gene ID" value="ENSORLG00020019029.1"/>
</dbReference>
<dbReference type="GO" id="GO:0006897">
    <property type="term" value="P:endocytosis"/>
    <property type="evidence" value="ECO:0007669"/>
    <property type="project" value="UniProtKB-KW"/>
</dbReference>
<dbReference type="Pfam" id="PF12662">
    <property type="entry name" value="cEGF"/>
    <property type="match status" value="1"/>
</dbReference>
<dbReference type="InterPro" id="IPR026823">
    <property type="entry name" value="cEGF"/>
</dbReference>
<evidence type="ECO:0008006" key="25">
    <source>
        <dbReference type="Google" id="ProtNLM"/>
    </source>
</evidence>
<dbReference type="InterPro" id="IPR016186">
    <property type="entry name" value="C-type_lectin-like/link_sf"/>
</dbReference>
<evidence type="ECO:0000256" key="3">
    <source>
        <dbReference type="ARBA" id="ARBA00022525"/>
    </source>
</evidence>
<evidence type="ECO:0000256" key="13">
    <source>
        <dbReference type="ARBA" id="ARBA00023157"/>
    </source>
</evidence>
<evidence type="ECO:0000259" key="22">
    <source>
        <dbReference type="PROSITE" id="PS50835"/>
    </source>
</evidence>
<dbReference type="InterPro" id="IPR001881">
    <property type="entry name" value="EGF-like_Ca-bd_dom"/>
</dbReference>
<feature type="domain" description="Ig-like" evidence="22">
    <location>
        <begin position="222"/>
        <end position="323"/>
    </location>
</feature>
<feature type="domain" description="EGF-like" evidence="20">
    <location>
        <begin position="460"/>
        <end position="499"/>
    </location>
</feature>
<feature type="region of interest" description="Disordered" evidence="17">
    <location>
        <begin position="563"/>
        <end position="633"/>
    </location>
</feature>
<dbReference type="SMART" id="SM00179">
    <property type="entry name" value="EGF_CA"/>
    <property type="match status" value="3"/>
</dbReference>
<dbReference type="PRINTS" id="PR00907">
    <property type="entry name" value="THRMBOMODULN"/>
</dbReference>